<evidence type="ECO:0000313" key="12">
    <source>
        <dbReference type="WBParaSite" id="sdigi.contig242.g6572.t1"/>
    </source>
</evidence>
<dbReference type="GO" id="GO:0015031">
    <property type="term" value="P:protein transport"/>
    <property type="evidence" value="ECO:0007669"/>
    <property type="project" value="UniProtKB-KW"/>
</dbReference>
<organism evidence="11 12">
    <name type="scientific">Setaria digitata</name>
    <dbReference type="NCBI Taxonomy" id="48799"/>
    <lineage>
        <taxon>Eukaryota</taxon>
        <taxon>Metazoa</taxon>
        <taxon>Ecdysozoa</taxon>
        <taxon>Nematoda</taxon>
        <taxon>Chromadorea</taxon>
        <taxon>Rhabditida</taxon>
        <taxon>Spirurina</taxon>
        <taxon>Spiruromorpha</taxon>
        <taxon>Filarioidea</taxon>
        <taxon>Setariidae</taxon>
        <taxon>Setaria</taxon>
    </lineage>
</organism>
<accession>A0A915PLI0</accession>
<comment type="similarity">
    <text evidence="2">Belongs to the metaxin family.</text>
</comment>
<evidence type="ECO:0000256" key="6">
    <source>
        <dbReference type="ARBA" id="ARBA00023128"/>
    </source>
</evidence>
<feature type="domain" description="Mitochondrial outer membrane transport complex Sam37/metaxin N-terminal" evidence="9">
    <location>
        <begin position="19"/>
        <end position="144"/>
    </location>
</feature>
<name>A0A915PLI0_9BILA</name>
<protein>
    <submittedName>
        <fullName evidence="12">Metaxin</fullName>
    </submittedName>
</protein>
<dbReference type="InterPro" id="IPR033468">
    <property type="entry name" value="Metaxin_GST"/>
</dbReference>
<dbReference type="PANTHER" id="PTHR12289">
    <property type="entry name" value="METAXIN RELATED"/>
    <property type="match status" value="1"/>
</dbReference>
<evidence type="ECO:0000259" key="9">
    <source>
        <dbReference type="Pfam" id="PF10568"/>
    </source>
</evidence>
<feature type="compositionally biased region" description="Basic and acidic residues" evidence="8">
    <location>
        <begin position="247"/>
        <end position="265"/>
    </location>
</feature>
<evidence type="ECO:0000259" key="10">
    <source>
        <dbReference type="Pfam" id="PF17171"/>
    </source>
</evidence>
<dbReference type="Pfam" id="PF17171">
    <property type="entry name" value="GST_C_6"/>
    <property type="match status" value="1"/>
</dbReference>
<evidence type="ECO:0000256" key="5">
    <source>
        <dbReference type="ARBA" id="ARBA00022927"/>
    </source>
</evidence>
<dbReference type="Proteomes" id="UP000887581">
    <property type="component" value="Unplaced"/>
</dbReference>
<proteinExistence type="inferred from homology"/>
<dbReference type="InterPro" id="IPR019564">
    <property type="entry name" value="Sam37/metaxin_N"/>
</dbReference>
<feature type="region of interest" description="Disordered" evidence="8">
    <location>
        <begin position="247"/>
        <end position="274"/>
    </location>
</feature>
<keyword evidence="4" id="KW-1000">Mitochondrion outer membrane</keyword>
<reference evidence="12" key="1">
    <citation type="submission" date="2022-11" db="UniProtKB">
        <authorList>
            <consortium name="WormBaseParasite"/>
        </authorList>
    </citation>
    <scope>IDENTIFICATION</scope>
</reference>
<feature type="domain" description="Metaxin glutathione S-transferase" evidence="10">
    <location>
        <begin position="167"/>
        <end position="227"/>
    </location>
</feature>
<evidence type="ECO:0000256" key="1">
    <source>
        <dbReference type="ARBA" id="ARBA00004294"/>
    </source>
</evidence>
<dbReference type="InterPro" id="IPR050931">
    <property type="entry name" value="Mito_Protein_Transport_Metaxin"/>
</dbReference>
<dbReference type="SUPFAM" id="SSF47616">
    <property type="entry name" value="GST C-terminal domain-like"/>
    <property type="match status" value="1"/>
</dbReference>
<evidence type="ECO:0000256" key="7">
    <source>
        <dbReference type="ARBA" id="ARBA00023136"/>
    </source>
</evidence>
<evidence type="ECO:0000256" key="8">
    <source>
        <dbReference type="SAM" id="MobiDB-lite"/>
    </source>
</evidence>
<dbReference type="InterPro" id="IPR036282">
    <property type="entry name" value="Glutathione-S-Trfase_C_sf"/>
</dbReference>
<dbReference type="CDD" id="cd03078">
    <property type="entry name" value="GST_N_Metaxin1_like"/>
    <property type="match status" value="1"/>
</dbReference>
<comment type="subcellular location">
    <subcellularLocation>
        <location evidence="1">Mitochondrion outer membrane</location>
    </subcellularLocation>
</comment>
<evidence type="ECO:0000256" key="2">
    <source>
        <dbReference type="ARBA" id="ARBA00009170"/>
    </source>
</evidence>
<evidence type="ECO:0000256" key="4">
    <source>
        <dbReference type="ARBA" id="ARBA00022787"/>
    </source>
</evidence>
<dbReference type="AlphaFoldDB" id="A0A915PLI0"/>
<keyword evidence="3" id="KW-0813">Transport</keyword>
<dbReference type="GO" id="GO:0001401">
    <property type="term" value="C:SAM complex"/>
    <property type="evidence" value="ECO:0007669"/>
    <property type="project" value="InterPro"/>
</dbReference>
<keyword evidence="7" id="KW-0472">Membrane</keyword>
<dbReference type="GO" id="GO:0007005">
    <property type="term" value="P:mitochondrion organization"/>
    <property type="evidence" value="ECO:0007669"/>
    <property type="project" value="TreeGrafter"/>
</dbReference>
<keyword evidence="6" id="KW-0496">Mitochondrion</keyword>
<sequence>MELYIWPSDFGLPSVDSRCLQFMACAKFCAAPVSVVPSWSPWKSQTGEYPVFVDPNNPSEKIYDFDKFADLLRKSGQEVVLDRELGTGEKCEFEAYSSLMQRNFYPAELQFLWLDPYNYSAIIQHWYSKQLPFGYNLYYLEKRRRRAQTYVSACGRSETQIIHDALNAVNLLSAKLGDKKYFNGNKPSSIDALIFGYLAPILMLPLPSDRLQRHIMCYPNLVRFVESVISIYLPLSETQLRQQEAVKDDWNSRRRRAQKEAEQKNLRRTTAMEEQSSSSMADTIFFAVGALTLSALFAVHCGLISFDVIEEEPKVEML</sequence>
<dbReference type="Pfam" id="PF10568">
    <property type="entry name" value="Tom37"/>
    <property type="match status" value="1"/>
</dbReference>
<evidence type="ECO:0000256" key="3">
    <source>
        <dbReference type="ARBA" id="ARBA00022448"/>
    </source>
</evidence>
<dbReference type="PANTHER" id="PTHR12289:SF41">
    <property type="entry name" value="FAILED AXON CONNECTIONS-RELATED"/>
    <property type="match status" value="1"/>
</dbReference>
<evidence type="ECO:0000313" key="11">
    <source>
        <dbReference type="Proteomes" id="UP000887581"/>
    </source>
</evidence>
<dbReference type="WBParaSite" id="sdigi.contig242.g6572.t1">
    <property type="protein sequence ID" value="sdigi.contig242.g6572.t1"/>
    <property type="gene ID" value="sdigi.contig242.g6572"/>
</dbReference>
<keyword evidence="11" id="KW-1185">Reference proteome</keyword>
<keyword evidence="5" id="KW-0653">Protein transport</keyword>